<dbReference type="GO" id="GO:0022857">
    <property type="term" value="F:transmembrane transporter activity"/>
    <property type="evidence" value="ECO:0007669"/>
    <property type="project" value="InterPro"/>
</dbReference>
<reference evidence="9" key="1">
    <citation type="journal article" date="2020" name="Stud. Mycol.">
        <title>101 Dothideomycetes genomes: a test case for predicting lifestyles and emergence of pathogens.</title>
        <authorList>
            <person name="Haridas S."/>
            <person name="Albert R."/>
            <person name="Binder M."/>
            <person name="Bloem J."/>
            <person name="Labutti K."/>
            <person name="Salamov A."/>
            <person name="Andreopoulos B."/>
            <person name="Baker S."/>
            <person name="Barry K."/>
            <person name="Bills G."/>
            <person name="Bluhm B."/>
            <person name="Cannon C."/>
            <person name="Castanera R."/>
            <person name="Culley D."/>
            <person name="Daum C."/>
            <person name="Ezra D."/>
            <person name="Gonzalez J."/>
            <person name="Henrissat B."/>
            <person name="Kuo A."/>
            <person name="Liang C."/>
            <person name="Lipzen A."/>
            <person name="Lutzoni F."/>
            <person name="Magnuson J."/>
            <person name="Mondo S."/>
            <person name="Nolan M."/>
            <person name="Ohm R."/>
            <person name="Pangilinan J."/>
            <person name="Park H.-J."/>
            <person name="Ramirez L."/>
            <person name="Alfaro M."/>
            <person name="Sun H."/>
            <person name="Tritt A."/>
            <person name="Yoshinaga Y."/>
            <person name="Zwiers L.-H."/>
            <person name="Turgeon B."/>
            <person name="Goodwin S."/>
            <person name="Spatafora J."/>
            <person name="Crous P."/>
            <person name="Grigoriev I."/>
        </authorList>
    </citation>
    <scope>NUCLEOTIDE SEQUENCE</scope>
    <source>
        <strain evidence="9">CBS 690.94</strain>
    </source>
</reference>
<feature type="transmembrane region" description="Helical" evidence="7">
    <location>
        <begin position="516"/>
        <end position="534"/>
    </location>
</feature>
<feature type="transmembrane region" description="Helical" evidence="7">
    <location>
        <begin position="349"/>
        <end position="368"/>
    </location>
</feature>
<organism evidence="9 10">
    <name type="scientific">Karstenula rhodostoma CBS 690.94</name>
    <dbReference type="NCBI Taxonomy" id="1392251"/>
    <lineage>
        <taxon>Eukaryota</taxon>
        <taxon>Fungi</taxon>
        <taxon>Dikarya</taxon>
        <taxon>Ascomycota</taxon>
        <taxon>Pezizomycotina</taxon>
        <taxon>Dothideomycetes</taxon>
        <taxon>Pleosporomycetidae</taxon>
        <taxon>Pleosporales</taxon>
        <taxon>Massarineae</taxon>
        <taxon>Didymosphaeriaceae</taxon>
        <taxon>Karstenula</taxon>
    </lineage>
</organism>
<keyword evidence="5 7" id="KW-0472">Membrane</keyword>
<dbReference type="SUPFAM" id="SSF103473">
    <property type="entry name" value="MFS general substrate transporter"/>
    <property type="match status" value="1"/>
</dbReference>
<keyword evidence="10" id="KW-1185">Reference proteome</keyword>
<feature type="transmembrane region" description="Helical" evidence="7">
    <location>
        <begin position="148"/>
        <end position="168"/>
    </location>
</feature>
<feature type="transmembrane region" description="Helical" evidence="7">
    <location>
        <begin position="274"/>
        <end position="291"/>
    </location>
</feature>
<accession>A0A9P4U8I0</accession>
<dbReference type="PANTHER" id="PTHR23501:SF187">
    <property type="entry name" value="MAJOR FACILITATOR SUPERFAMILY (MFS) PROFILE DOMAIN-CONTAINING PROTEIN"/>
    <property type="match status" value="1"/>
</dbReference>
<evidence type="ECO:0000256" key="5">
    <source>
        <dbReference type="ARBA" id="ARBA00023136"/>
    </source>
</evidence>
<dbReference type="GO" id="GO:0005886">
    <property type="term" value="C:plasma membrane"/>
    <property type="evidence" value="ECO:0007669"/>
    <property type="project" value="TreeGrafter"/>
</dbReference>
<evidence type="ECO:0000313" key="9">
    <source>
        <dbReference type="EMBL" id="KAF2440901.1"/>
    </source>
</evidence>
<evidence type="ECO:0000256" key="3">
    <source>
        <dbReference type="ARBA" id="ARBA00022692"/>
    </source>
</evidence>
<dbReference type="PANTHER" id="PTHR23501">
    <property type="entry name" value="MAJOR FACILITATOR SUPERFAMILY"/>
    <property type="match status" value="1"/>
</dbReference>
<sequence>MADSKVNPSFITTHPLFGLCTEDAMQQTDIVSAEVSAPSEPKPSKKGLAFWLVILSLCLIAFTSSLDGSIIAIALPEISTALSSGDQYVLVANCFLLAQTVVQPTFAQLCDIFGRRWPMIITVMIFALGSGIAGGAKSTTTMIAGRTVQGLGSGGIMLMVELIVCDLVPLKERGTYLGIVLSTAALGAIAGPVVGGAIAQRDWRWCFYINLPICALVLPVLIFNLRIRHHKISWSQLITRVDWIGNIVFIGSMTAILVALFYGGTLYPWSSWRIITPLVIGAVGWAVFHVYESRCSNPCVPPRIFKHRTTSAALYMMFTTSLALQLVCFFWPLYFLAVRGTSLMRTGVYFMPFMFILIPGSAVAGILCSKTGQYRWLHGLGFVLTTLGPGLNLLLTATTPKATWAIFQIVDALGRACILSTTLPAVLAPLTEEDVATATGMYSFLRSFGFVWGITIPSIIFNNRFDRMSWKILDDAVRAALQGGRAYQLSTGVFLKTLPLDTQAQVFEVYLDALKSVWLAAVAFGASGLVAVGVEKHVPLRTYLDTDYGLDTGNKADSSGQAVEKGA</sequence>
<feature type="transmembrane region" description="Helical" evidence="7">
    <location>
        <begin position="205"/>
        <end position="223"/>
    </location>
</feature>
<dbReference type="PROSITE" id="PS50850">
    <property type="entry name" value="MFS"/>
    <property type="match status" value="1"/>
</dbReference>
<dbReference type="OrthoDB" id="10021397at2759"/>
<feature type="domain" description="Major facilitator superfamily (MFS) profile" evidence="8">
    <location>
        <begin position="53"/>
        <end position="516"/>
    </location>
</feature>
<keyword evidence="6" id="KW-0325">Glycoprotein</keyword>
<dbReference type="InterPro" id="IPR036259">
    <property type="entry name" value="MFS_trans_sf"/>
</dbReference>
<dbReference type="AlphaFoldDB" id="A0A9P4U8I0"/>
<protein>
    <submittedName>
        <fullName evidence="9">MFS general substrate transporter</fullName>
    </submittedName>
</protein>
<comment type="caution">
    <text evidence="9">The sequence shown here is derived from an EMBL/GenBank/DDBJ whole genome shotgun (WGS) entry which is preliminary data.</text>
</comment>
<keyword evidence="4 7" id="KW-1133">Transmembrane helix</keyword>
<name>A0A9P4U8I0_9PLEO</name>
<feature type="transmembrane region" description="Helical" evidence="7">
    <location>
        <begin position="87"/>
        <end position="107"/>
    </location>
</feature>
<evidence type="ECO:0000256" key="2">
    <source>
        <dbReference type="ARBA" id="ARBA00022448"/>
    </source>
</evidence>
<dbReference type="Proteomes" id="UP000799764">
    <property type="component" value="Unassembled WGS sequence"/>
</dbReference>
<keyword evidence="2" id="KW-0813">Transport</keyword>
<evidence type="ECO:0000256" key="1">
    <source>
        <dbReference type="ARBA" id="ARBA00004141"/>
    </source>
</evidence>
<feature type="transmembrane region" description="Helical" evidence="7">
    <location>
        <begin position="312"/>
        <end position="337"/>
    </location>
</feature>
<dbReference type="EMBL" id="MU001506">
    <property type="protein sequence ID" value="KAF2440901.1"/>
    <property type="molecule type" value="Genomic_DNA"/>
</dbReference>
<evidence type="ECO:0000256" key="6">
    <source>
        <dbReference type="ARBA" id="ARBA00023180"/>
    </source>
</evidence>
<keyword evidence="3 7" id="KW-0812">Transmembrane</keyword>
<dbReference type="Gene3D" id="1.20.1720.10">
    <property type="entry name" value="Multidrug resistance protein D"/>
    <property type="match status" value="1"/>
</dbReference>
<feature type="transmembrane region" description="Helical" evidence="7">
    <location>
        <begin position="380"/>
        <end position="399"/>
    </location>
</feature>
<dbReference type="PRINTS" id="PR01036">
    <property type="entry name" value="TCRTETB"/>
</dbReference>
<evidence type="ECO:0000313" key="10">
    <source>
        <dbReference type="Proteomes" id="UP000799764"/>
    </source>
</evidence>
<proteinExistence type="predicted"/>
<feature type="transmembrane region" description="Helical" evidence="7">
    <location>
        <begin position="175"/>
        <end position="199"/>
    </location>
</feature>
<evidence type="ECO:0000259" key="8">
    <source>
        <dbReference type="PROSITE" id="PS50850"/>
    </source>
</evidence>
<feature type="transmembrane region" description="Helical" evidence="7">
    <location>
        <begin position="405"/>
        <end position="430"/>
    </location>
</feature>
<gene>
    <name evidence="9" type="ORF">P171DRAFT_434636</name>
</gene>
<dbReference type="InterPro" id="IPR011701">
    <property type="entry name" value="MFS"/>
</dbReference>
<evidence type="ECO:0000256" key="7">
    <source>
        <dbReference type="SAM" id="Phobius"/>
    </source>
</evidence>
<feature type="transmembrane region" description="Helical" evidence="7">
    <location>
        <begin position="442"/>
        <end position="461"/>
    </location>
</feature>
<feature type="transmembrane region" description="Helical" evidence="7">
    <location>
        <begin position="119"/>
        <end position="136"/>
    </location>
</feature>
<feature type="transmembrane region" description="Helical" evidence="7">
    <location>
        <begin position="48"/>
        <end position="75"/>
    </location>
</feature>
<evidence type="ECO:0000256" key="4">
    <source>
        <dbReference type="ARBA" id="ARBA00022989"/>
    </source>
</evidence>
<comment type="subcellular location">
    <subcellularLocation>
        <location evidence="1">Membrane</location>
        <topology evidence="1">Multi-pass membrane protein</topology>
    </subcellularLocation>
</comment>
<feature type="transmembrane region" description="Helical" evidence="7">
    <location>
        <begin position="243"/>
        <end position="262"/>
    </location>
</feature>
<dbReference type="Pfam" id="PF07690">
    <property type="entry name" value="MFS_1"/>
    <property type="match status" value="1"/>
</dbReference>
<dbReference type="Gene3D" id="1.20.1250.20">
    <property type="entry name" value="MFS general substrate transporter like domains"/>
    <property type="match status" value="1"/>
</dbReference>
<dbReference type="InterPro" id="IPR020846">
    <property type="entry name" value="MFS_dom"/>
</dbReference>